<dbReference type="Proteomes" id="UP001365542">
    <property type="component" value="Unassembled WGS sequence"/>
</dbReference>
<dbReference type="AlphaFoldDB" id="A0AAV9XE71"/>
<name>A0AAV9XE71_9PEZI</name>
<evidence type="ECO:0000313" key="1">
    <source>
        <dbReference type="EMBL" id="KAK6540377.1"/>
    </source>
</evidence>
<keyword evidence="2" id="KW-1185">Reference proteome</keyword>
<reference evidence="1 2" key="1">
    <citation type="submission" date="2019-10" db="EMBL/GenBank/DDBJ databases">
        <authorList>
            <person name="Palmer J.M."/>
        </authorList>
    </citation>
    <scope>NUCLEOTIDE SEQUENCE [LARGE SCALE GENOMIC DNA]</scope>
    <source>
        <strain evidence="1 2">TWF694</strain>
    </source>
</reference>
<dbReference type="EMBL" id="JAVHJO010000005">
    <property type="protein sequence ID" value="KAK6540377.1"/>
    <property type="molecule type" value="Genomic_DNA"/>
</dbReference>
<evidence type="ECO:0000313" key="2">
    <source>
        <dbReference type="Proteomes" id="UP001365542"/>
    </source>
</evidence>
<sequence length="367" mass="40091">MSKESTINYLVTKQPAFVETCRSRVYSYIERQDRRFIVQIVEKNAYGPGRHRTHHPGIDSYIAVLACFCAEEKYKDHELDSVLTEPIVDIVCNCYCELINQNSEQVNKYLNQKITQNEIVLQETLKMVMGELSKRGLKFTEMHLAHLIHEAVSQAAQTAAHSQLGATVGHGILAAASTTTGQILLKLLFKAIAQHVATITSHIASNAVVTVAAKVAAKKVAIVAVTGVVVKALAAKFGIASAATALHVVGWVILGGYLSVKLIGLPEEMAKKVADGVQKTLNDKYRSSLTEILDNLAKSAQDPKKLANIVIAEFTNSDLKDLEYSIEATSVDMSDPSLPQLQKDARKDAKIAVDLVLDSLKSKKKKK</sequence>
<protein>
    <submittedName>
        <fullName evidence="1">Uncharacterized protein</fullName>
    </submittedName>
</protein>
<accession>A0AAV9XE71</accession>
<comment type="caution">
    <text evidence="1">The sequence shown here is derived from an EMBL/GenBank/DDBJ whole genome shotgun (WGS) entry which is preliminary data.</text>
</comment>
<organism evidence="1 2">
    <name type="scientific">Orbilia ellipsospora</name>
    <dbReference type="NCBI Taxonomy" id="2528407"/>
    <lineage>
        <taxon>Eukaryota</taxon>
        <taxon>Fungi</taxon>
        <taxon>Dikarya</taxon>
        <taxon>Ascomycota</taxon>
        <taxon>Pezizomycotina</taxon>
        <taxon>Orbiliomycetes</taxon>
        <taxon>Orbiliales</taxon>
        <taxon>Orbiliaceae</taxon>
        <taxon>Orbilia</taxon>
    </lineage>
</organism>
<gene>
    <name evidence="1" type="ORF">TWF694_009178</name>
</gene>
<proteinExistence type="predicted"/>